<dbReference type="PANTHER" id="PTHR43477:SF1">
    <property type="entry name" value="DIHYDROANTICAPSIN 7-DEHYDROGENASE"/>
    <property type="match status" value="1"/>
</dbReference>
<dbReference type="FunFam" id="3.40.50.720:FF:000084">
    <property type="entry name" value="Short-chain dehydrogenase reductase"/>
    <property type="match status" value="1"/>
</dbReference>
<dbReference type="PANTHER" id="PTHR43477">
    <property type="entry name" value="DIHYDROANTICAPSIN 7-DEHYDROGENASE"/>
    <property type="match status" value="1"/>
</dbReference>
<comment type="caution">
    <text evidence="6">The sequence shown here is derived from an EMBL/GenBank/DDBJ whole genome shotgun (WGS) entry which is preliminary data.</text>
</comment>
<organism evidence="6 7">
    <name type="scientific">Bacteroides uniformis</name>
    <dbReference type="NCBI Taxonomy" id="820"/>
    <lineage>
        <taxon>Bacteria</taxon>
        <taxon>Pseudomonadati</taxon>
        <taxon>Bacteroidota</taxon>
        <taxon>Bacteroidia</taxon>
        <taxon>Bacteroidales</taxon>
        <taxon>Bacteroidaceae</taxon>
        <taxon>Bacteroides</taxon>
    </lineage>
</organism>
<dbReference type="GO" id="GO:0016491">
    <property type="term" value="F:oxidoreductase activity"/>
    <property type="evidence" value="ECO:0007669"/>
    <property type="project" value="UniProtKB-KW"/>
</dbReference>
<accession>A0A412B8W7</accession>
<evidence type="ECO:0000313" key="3">
    <source>
        <dbReference type="EMBL" id="MDC1854972.1"/>
    </source>
</evidence>
<dbReference type="RefSeq" id="WP_117964457.1">
    <property type="nucleotide sequence ID" value="NZ_CP072239.1"/>
</dbReference>
<dbReference type="SUPFAM" id="SSF51735">
    <property type="entry name" value="NAD(P)-binding Rossmann-fold domains"/>
    <property type="match status" value="1"/>
</dbReference>
<dbReference type="Gene3D" id="3.40.50.720">
    <property type="entry name" value="NAD(P)-binding Rossmann-like Domain"/>
    <property type="match status" value="1"/>
</dbReference>
<dbReference type="Proteomes" id="UP000283680">
    <property type="component" value="Unassembled WGS sequence"/>
</dbReference>
<reference evidence="6 7" key="1">
    <citation type="submission" date="2018-08" db="EMBL/GenBank/DDBJ databases">
        <title>A genome reference for cultivated species of the human gut microbiota.</title>
        <authorList>
            <person name="Zou Y."/>
            <person name="Xue W."/>
            <person name="Luo G."/>
        </authorList>
    </citation>
    <scope>NUCLEOTIDE SEQUENCE [LARGE SCALE GENOMIC DNA]</scope>
    <source>
        <strain evidence="6 7">AF28-11</strain>
    </source>
</reference>
<dbReference type="PRINTS" id="PR00080">
    <property type="entry name" value="SDRFAMILY"/>
</dbReference>
<dbReference type="EC" id="1.-.-.-" evidence="5"/>
<dbReference type="PROSITE" id="PS00061">
    <property type="entry name" value="ADH_SHORT"/>
    <property type="match status" value="1"/>
</dbReference>
<keyword evidence="2 5" id="KW-0560">Oxidoreductase</keyword>
<dbReference type="EMBL" id="JAWDEU010000002">
    <property type="protein sequence ID" value="MDU0246058.1"/>
    <property type="molecule type" value="Genomic_DNA"/>
</dbReference>
<dbReference type="Proteomes" id="UP001181247">
    <property type="component" value="Unassembled WGS sequence"/>
</dbReference>
<evidence type="ECO:0000313" key="4">
    <source>
        <dbReference type="EMBL" id="MDC1901017.1"/>
    </source>
</evidence>
<dbReference type="Pfam" id="PF13561">
    <property type="entry name" value="adh_short_C2"/>
    <property type="match status" value="1"/>
</dbReference>
<reference evidence="5" key="3">
    <citation type="submission" date="2023-10" db="EMBL/GenBank/DDBJ databases">
        <title>Genome of Potential pathogenic bacteria in Crohn's disease.</title>
        <authorList>
            <person name="Rodriguez-Palacios A."/>
        </authorList>
    </citation>
    <scope>NUCLEOTIDE SEQUENCE</scope>
    <source>
        <strain evidence="5">CavFT-hAR50</strain>
    </source>
</reference>
<dbReference type="InterPro" id="IPR036291">
    <property type="entry name" value="NAD(P)-bd_dom_sf"/>
</dbReference>
<protein>
    <submittedName>
        <fullName evidence="6">SDR family NAD(P)-dependent oxidoreductase</fullName>
    </submittedName>
    <submittedName>
        <fullName evidence="5">SDR family oxidoreductase</fullName>
        <ecNumber evidence="5">1.-.-.-</ecNumber>
    </submittedName>
</protein>
<dbReference type="InterPro" id="IPR002347">
    <property type="entry name" value="SDR_fam"/>
</dbReference>
<evidence type="ECO:0000256" key="1">
    <source>
        <dbReference type="ARBA" id="ARBA00006484"/>
    </source>
</evidence>
<dbReference type="InterPro" id="IPR020904">
    <property type="entry name" value="Sc_DH/Rdtase_CS"/>
</dbReference>
<evidence type="ECO:0000313" key="7">
    <source>
        <dbReference type="Proteomes" id="UP000283680"/>
    </source>
</evidence>
<dbReference type="EMBL" id="QRTH01000007">
    <property type="protein sequence ID" value="RGQ49670.1"/>
    <property type="molecule type" value="Genomic_DNA"/>
</dbReference>
<evidence type="ECO:0000256" key="2">
    <source>
        <dbReference type="ARBA" id="ARBA00023002"/>
    </source>
</evidence>
<evidence type="ECO:0000313" key="6">
    <source>
        <dbReference type="EMBL" id="RGQ49670.1"/>
    </source>
</evidence>
<dbReference type="CDD" id="cd05233">
    <property type="entry name" value="SDR_c"/>
    <property type="match status" value="1"/>
</dbReference>
<gene>
    <name evidence="6" type="ORF">DWY92_13810</name>
    <name evidence="4" type="ORF">POZ10_10340</name>
    <name evidence="3" type="ORF">POZ22_09300</name>
    <name evidence="5" type="ORF">RVH16_15260</name>
</gene>
<dbReference type="EMBL" id="JAQNSI010000296">
    <property type="protein sequence ID" value="MDC1901017.1"/>
    <property type="molecule type" value="Genomic_DNA"/>
</dbReference>
<dbReference type="InterPro" id="IPR051122">
    <property type="entry name" value="SDR_DHRS6-like"/>
</dbReference>
<dbReference type="Proteomes" id="UP001222603">
    <property type="component" value="Unassembled WGS sequence"/>
</dbReference>
<dbReference type="EMBL" id="JAQNSB010000012">
    <property type="protein sequence ID" value="MDC1854972.1"/>
    <property type="molecule type" value="Genomic_DNA"/>
</dbReference>
<reference evidence="3" key="2">
    <citation type="submission" date="2022-10" db="EMBL/GenBank/DDBJ databases">
        <title>Human gut microbiome strain richness.</title>
        <authorList>
            <person name="Chen-Liaw A."/>
        </authorList>
    </citation>
    <scope>NUCLEOTIDE SEQUENCE</scope>
    <source>
        <strain evidence="4">1001713st1_F9_1001713B170221_170320</strain>
        <strain evidence="3">BSD2780061687st1_G10_BSD2780061687b_171204</strain>
    </source>
</reference>
<sequence>MYNPFNLINKTILVTGASSGIGKSIAIECSRMGAKLILIGRNECRLKDTFSLLEGNGHTYYCCDLISEEETSLFLETCPTIDGLVHSAGVGLTLPFKFTTASKLKRIMEINFEAPVLLTQKILKNKKMRTRGSIVYLSSIDGVLTGHIGNSIYSASKGALVGIAKSQAVELANQNIRVNCILPGRVDTPLISRKNISEEQVNANKNLYPLKRYARPEEIAYYAIYLLSDASTFTTGSNLVIDGGFTLL</sequence>
<dbReference type="AlphaFoldDB" id="A0A412B8W7"/>
<comment type="similarity">
    <text evidence="1">Belongs to the short-chain dehydrogenases/reductases (SDR) family.</text>
</comment>
<proteinExistence type="inferred from homology"/>
<dbReference type="Proteomes" id="UP001214113">
    <property type="component" value="Unassembled WGS sequence"/>
</dbReference>
<dbReference type="PRINTS" id="PR00081">
    <property type="entry name" value="GDHRDH"/>
</dbReference>
<evidence type="ECO:0000313" key="5">
    <source>
        <dbReference type="EMBL" id="MDU0246058.1"/>
    </source>
</evidence>
<name>A0A412B8W7_BACUN</name>